<keyword evidence="4" id="KW-1185">Reference proteome</keyword>
<dbReference type="InterPro" id="IPR051803">
    <property type="entry name" value="TA_system_RelE-like_toxin"/>
</dbReference>
<dbReference type="OrthoDB" id="287917at2"/>
<dbReference type="PANTHER" id="PTHR33755">
    <property type="entry name" value="TOXIN PARE1-RELATED"/>
    <property type="match status" value="1"/>
</dbReference>
<dbReference type="AlphaFoldDB" id="A0A2Z3HFJ8"/>
<dbReference type="InterPro" id="IPR007712">
    <property type="entry name" value="RelE/ParE_toxin"/>
</dbReference>
<dbReference type="Pfam" id="PF05016">
    <property type="entry name" value="ParE_toxin"/>
    <property type="match status" value="1"/>
</dbReference>
<comment type="similarity">
    <text evidence="1">Belongs to the RelE toxin family.</text>
</comment>
<name>A0A2Z3HFJ8_9BACT</name>
<evidence type="ECO:0000256" key="2">
    <source>
        <dbReference type="ARBA" id="ARBA00022649"/>
    </source>
</evidence>
<dbReference type="Proteomes" id="UP000245802">
    <property type="component" value="Chromosome"/>
</dbReference>
<reference evidence="3 4" key="1">
    <citation type="submission" date="2018-01" db="EMBL/GenBank/DDBJ databases">
        <title>G. obscuriglobus.</title>
        <authorList>
            <person name="Franke J."/>
            <person name="Blomberg W."/>
            <person name="Selmecki A."/>
        </authorList>
    </citation>
    <scope>NUCLEOTIDE SEQUENCE [LARGE SCALE GENOMIC DNA]</scope>
    <source>
        <strain evidence="3 4">DSM 5831</strain>
    </source>
</reference>
<dbReference type="PANTHER" id="PTHR33755:SF9">
    <property type="entry name" value="TOXIN PARE1"/>
    <property type="match status" value="1"/>
</dbReference>
<proteinExistence type="inferred from homology"/>
<sequence>MAPERTIHKSEVATADLTELADHFLERAGPAVALRFLDAAEHAFEQLVAMPRIGAVLGLDELPYEDIRRWQIDGFGRLMILYREVADGVEVIRVLHAARDIPAVLRTVPA</sequence>
<accession>A0A2Z3HFJ8</accession>
<dbReference type="Gene3D" id="3.30.2310.20">
    <property type="entry name" value="RelE-like"/>
    <property type="match status" value="1"/>
</dbReference>
<dbReference type="InterPro" id="IPR035093">
    <property type="entry name" value="RelE/ParE_toxin_dom_sf"/>
</dbReference>
<evidence type="ECO:0000313" key="3">
    <source>
        <dbReference type="EMBL" id="AWM40150.1"/>
    </source>
</evidence>
<dbReference type="EMBL" id="CP025958">
    <property type="protein sequence ID" value="AWM40150.1"/>
    <property type="molecule type" value="Genomic_DNA"/>
</dbReference>
<evidence type="ECO:0000313" key="4">
    <source>
        <dbReference type="Proteomes" id="UP000245802"/>
    </source>
</evidence>
<dbReference type="KEGG" id="gog:C1280_26190"/>
<organism evidence="3 4">
    <name type="scientific">Gemmata obscuriglobus</name>
    <dbReference type="NCBI Taxonomy" id="114"/>
    <lineage>
        <taxon>Bacteria</taxon>
        <taxon>Pseudomonadati</taxon>
        <taxon>Planctomycetota</taxon>
        <taxon>Planctomycetia</taxon>
        <taxon>Gemmatales</taxon>
        <taxon>Gemmataceae</taxon>
        <taxon>Gemmata</taxon>
    </lineage>
</organism>
<protein>
    <submittedName>
        <fullName evidence="3">Type II toxin-antitoxin system RelE/ParE family toxin</fullName>
    </submittedName>
</protein>
<gene>
    <name evidence="3" type="ORF">C1280_26190</name>
</gene>
<keyword evidence="2" id="KW-1277">Toxin-antitoxin system</keyword>
<evidence type="ECO:0000256" key="1">
    <source>
        <dbReference type="ARBA" id="ARBA00006226"/>
    </source>
</evidence>